<evidence type="ECO:0000256" key="2">
    <source>
        <dbReference type="ARBA" id="ARBA00022517"/>
    </source>
</evidence>
<evidence type="ECO:0000256" key="5">
    <source>
        <dbReference type="ARBA" id="ARBA00022691"/>
    </source>
</evidence>
<organism evidence="7">
    <name type="scientific">mine drainage metagenome</name>
    <dbReference type="NCBI Taxonomy" id="410659"/>
    <lineage>
        <taxon>unclassified sequences</taxon>
        <taxon>metagenomes</taxon>
        <taxon>ecological metagenomes</taxon>
    </lineage>
</organism>
<dbReference type="InterPro" id="IPR007177">
    <property type="entry name" value="Tsr3_C"/>
</dbReference>
<evidence type="ECO:0000256" key="3">
    <source>
        <dbReference type="ARBA" id="ARBA00022552"/>
    </source>
</evidence>
<evidence type="ECO:0000256" key="1">
    <source>
        <dbReference type="ARBA" id="ARBA00022490"/>
    </source>
</evidence>
<feature type="domain" description="16S/18S rRNA aminocarboxypropyltransferase Tsr3 C-terminal" evidence="6">
    <location>
        <begin position="2"/>
        <end position="108"/>
    </location>
</feature>
<keyword evidence="2" id="KW-0690">Ribosome biogenesis</keyword>
<proteinExistence type="predicted"/>
<dbReference type="PANTHER" id="PTHR20426:SF0">
    <property type="entry name" value="18S RRNA AMINOCARBOXYPROPYLTRANSFERASE"/>
    <property type="match status" value="1"/>
</dbReference>
<dbReference type="AlphaFoldDB" id="T1BYW7"/>
<keyword evidence="3" id="KW-0698">rRNA processing</keyword>
<keyword evidence="4" id="KW-0808">Transferase</keyword>
<dbReference type="EMBL" id="AUZY01001871">
    <property type="protein sequence ID" value="EQD73693.1"/>
    <property type="molecule type" value="Genomic_DNA"/>
</dbReference>
<keyword evidence="5" id="KW-0949">S-adenosyl-L-methionine</keyword>
<reference evidence="7" key="2">
    <citation type="journal article" date="2014" name="ISME J.">
        <title>Microbial stratification in low pH oxic and suboxic macroscopic growths along an acid mine drainage.</title>
        <authorList>
            <person name="Mendez-Garcia C."/>
            <person name="Mesa V."/>
            <person name="Sprenger R.R."/>
            <person name="Richter M."/>
            <person name="Diez M.S."/>
            <person name="Solano J."/>
            <person name="Bargiela R."/>
            <person name="Golyshina O.V."/>
            <person name="Manteca A."/>
            <person name="Ramos J.L."/>
            <person name="Gallego J.R."/>
            <person name="Llorente I."/>
            <person name="Martins Dos Santos V.A."/>
            <person name="Jensen O.N."/>
            <person name="Pelaez A.I."/>
            <person name="Sanchez J."/>
            <person name="Ferrer M."/>
        </authorList>
    </citation>
    <scope>NUCLEOTIDE SEQUENCE</scope>
</reference>
<keyword evidence="1" id="KW-0963">Cytoplasm</keyword>
<evidence type="ECO:0000313" key="7">
    <source>
        <dbReference type="EMBL" id="EQD73693.1"/>
    </source>
</evidence>
<dbReference type="GO" id="GO:0006364">
    <property type="term" value="P:rRNA processing"/>
    <property type="evidence" value="ECO:0007669"/>
    <property type="project" value="UniProtKB-KW"/>
</dbReference>
<dbReference type="PANTHER" id="PTHR20426">
    <property type="entry name" value="RIBOSOME BIOGENESIS PROTEIN TSR3 HOMOLOG"/>
    <property type="match status" value="1"/>
</dbReference>
<dbReference type="Pfam" id="PF04034">
    <property type="entry name" value="Ribo_biogen_C"/>
    <property type="match status" value="1"/>
</dbReference>
<dbReference type="GO" id="GO:0106388">
    <property type="term" value="F:rRNA small subunit aminocarboxypropyltransferase activity"/>
    <property type="evidence" value="ECO:0007669"/>
    <property type="project" value="InterPro"/>
</dbReference>
<dbReference type="InterPro" id="IPR022968">
    <property type="entry name" value="Tsr3-like"/>
</dbReference>
<reference evidence="7" key="1">
    <citation type="submission" date="2013-08" db="EMBL/GenBank/DDBJ databases">
        <authorList>
            <person name="Mendez C."/>
            <person name="Richter M."/>
            <person name="Ferrer M."/>
            <person name="Sanchez J."/>
        </authorList>
    </citation>
    <scope>NUCLEOTIDE SEQUENCE</scope>
</reference>
<protein>
    <submittedName>
        <fullName evidence="7">Protein containing DUF367</fullName>
    </submittedName>
</protein>
<comment type="caution">
    <text evidence="7">The sequence shown here is derived from an EMBL/GenBank/DDBJ whole genome shotgun (WGS) entry which is preliminary data.</text>
</comment>
<name>T1BYW7_9ZZZZ</name>
<accession>T1BYW7</accession>
<evidence type="ECO:0000259" key="6">
    <source>
        <dbReference type="Pfam" id="PF04034"/>
    </source>
</evidence>
<gene>
    <name evidence="7" type="ORF">B1B_03085</name>
</gene>
<evidence type="ECO:0000256" key="4">
    <source>
        <dbReference type="ARBA" id="ARBA00022679"/>
    </source>
</evidence>
<sequence length="116" mass="12684">MVVVDCSWNRLARRSLALDGDGPPTPRLLRRRLPLLLAANPQHFGRLAELNTVEAFAAALYLVGAPGRAAEILAGFRGGTTFLELNRERLTAYRAAATSDEVRAVERRLFGGPVTR</sequence>